<gene>
    <name evidence="2" type="ORF">HZH66_009797</name>
</gene>
<feature type="compositionally biased region" description="Acidic residues" evidence="1">
    <location>
        <begin position="24"/>
        <end position="48"/>
    </location>
</feature>
<name>A0A834JQ71_VESVU</name>
<protein>
    <submittedName>
        <fullName evidence="2">Uncharacterized protein</fullName>
    </submittedName>
</protein>
<comment type="caution">
    <text evidence="2">The sequence shown here is derived from an EMBL/GenBank/DDBJ whole genome shotgun (WGS) entry which is preliminary data.</text>
</comment>
<proteinExistence type="predicted"/>
<organism evidence="2 3">
    <name type="scientific">Vespula vulgaris</name>
    <name type="common">Yellow jacket</name>
    <name type="synonym">Wasp</name>
    <dbReference type="NCBI Taxonomy" id="7454"/>
    <lineage>
        <taxon>Eukaryota</taxon>
        <taxon>Metazoa</taxon>
        <taxon>Ecdysozoa</taxon>
        <taxon>Arthropoda</taxon>
        <taxon>Hexapoda</taxon>
        <taxon>Insecta</taxon>
        <taxon>Pterygota</taxon>
        <taxon>Neoptera</taxon>
        <taxon>Endopterygota</taxon>
        <taxon>Hymenoptera</taxon>
        <taxon>Apocrita</taxon>
        <taxon>Aculeata</taxon>
        <taxon>Vespoidea</taxon>
        <taxon>Vespidae</taxon>
        <taxon>Vespinae</taxon>
        <taxon>Vespula</taxon>
    </lineage>
</organism>
<feature type="region of interest" description="Disordered" evidence="1">
    <location>
        <begin position="87"/>
        <end position="120"/>
    </location>
</feature>
<dbReference type="EMBL" id="JACSEA010000010">
    <property type="protein sequence ID" value="KAF7391317.1"/>
    <property type="molecule type" value="Genomic_DNA"/>
</dbReference>
<accession>A0A834JQ71</accession>
<feature type="compositionally biased region" description="Basic and acidic residues" evidence="1">
    <location>
        <begin position="49"/>
        <end position="58"/>
    </location>
</feature>
<sequence length="134" mass="14994">MSPSTIAAASVSGSRRNNNNNNNDNDDDDDDDDDDGDDDDDDDDDDDSNDKSADDQAYDHSAVNSRGIEIPRSLKSLAFEDLHAPPHSLVRYNNDNNDNNDEDDNEDDNEDEYSFDFDLEKLDDANKKQFASLP</sequence>
<feature type="compositionally biased region" description="Polar residues" evidence="1">
    <location>
        <begin position="1"/>
        <end position="16"/>
    </location>
</feature>
<feature type="region of interest" description="Disordered" evidence="1">
    <location>
        <begin position="1"/>
        <end position="68"/>
    </location>
</feature>
<keyword evidence="3" id="KW-1185">Reference proteome</keyword>
<dbReference type="Proteomes" id="UP000614350">
    <property type="component" value="Unassembled WGS sequence"/>
</dbReference>
<evidence type="ECO:0000313" key="2">
    <source>
        <dbReference type="EMBL" id="KAF7391317.1"/>
    </source>
</evidence>
<evidence type="ECO:0000313" key="3">
    <source>
        <dbReference type="Proteomes" id="UP000614350"/>
    </source>
</evidence>
<evidence type="ECO:0000256" key="1">
    <source>
        <dbReference type="SAM" id="MobiDB-lite"/>
    </source>
</evidence>
<reference evidence="2" key="1">
    <citation type="journal article" date="2020" name="G3 (Bethesda)">
        <title>High-Quality Assemblies for Three Invasive Social Wasps from the &lt;i&gt;Vespula&lt;/i&gt; Genus.</title>
        <authorList>
            <person name="Harrop T.W.R."/>
            <person name="Guhlin J."/>
            <person name="McLaughlin G.M."/>
            <person name="Permina E."/>
            <person name="Stockwell P."/>
            <person name="Gilligan J."/>
            <person name="Le Lec M.F."/>
            <person name="Gruber M.A.M."/>
            <person name="Quinn O."/>
            <person name="Lovegrove M."/>
            <person name="Duncan E.J."/>
            <person name="Remnant E.J."/>
            <person name="Van Eeckhoven J."/>
            <person name="Graham B."/>
            <person name="Knapp R.A."/>
            <person name="Langford K.W."/>
            <person name="Kronenberg Z."/>
            <person name="Press M.O."/>
            <person name="Eacker S.M."/>
            <person name="Wilson-Rankin E.E."/>
            <person name="Purcell J."/>
            <person name="Lester P.J."/>
            <person name="Dearden P.K."/>
        </authorList>
    </citation>
    <scope>NUCLEOTIDE SEQUENCE</scope>
    <source>
        <strain evidence="2">Marl-1</strain>
    </source>
</reference>
<dbReference type="AlphaFoldDB" id="A0A834JQ71"/>
<feature type="compositionally biased region" description="Acidic residues" evidence="1">
    <location>
        <begin position="98"/>
        <end position="117"/>
    </location>
</feature>